<gene>
    <name evidence="1" type="ORF">E2C01_027663</name>
</gene>
<dbReference type="AlphaFoldDB" id="A0A5B7EM85"/>
<dbReference type="Proteomes" id="UP000324222">
    <property type="component" value="Unassembled WGS sequence"/>
</dbReference>
<evidence type="ECO:0000313" key="2">
    <source>
        <dbReference type="Proteomes" id="UP000324222"/>
    </source>
</evidence>
<accession>A0A5B7EM85</accession>
<protein>
    <submittedName>
        <fullName evidence="1">Uncharacterized protein</fullName>
    </submittedName>
</protein>
<reference evidence="1 2" key="1">
    <citation type="submission" date="2019-05" db="EMBL/GenBank/DDBJ databases">
        <title>Another draft genome of Portunus trituberculatus and its Hox gene families provides insights of decapod evolution.</title>
        <authorList>
            <person name="Jeong J.-H."/>
            <person name="Song I."/>
            <person name="Kim S."/>
            <person name="Choi T."/>
            <person name="Kim D."/>
            <person name="Ryu S."/>
            <person name="Kim W."/>
        </authorList>
    </citation>
    <scope>NUCLEOTIDE SEQUENCE [LARGE SCALE GENOMIC DNA]</scope>
    <source>
        <tissue evidence="1">Muscle</tissue>
    </source>
</reference>
<name>A0A5B7EM85_PORTR</name>
<organism evidence="1 2">
    <name type="scientific">Portunus trituberculatus</name>
    <name type="common">Swimming crab</name>
    <name type="synonym">Neptunus trituberculatus</name>
    <dbReference type="NCBI Taxonomy" id="210409"/>
    <lineage>
        <taxon>Eukaryota</taxon>
        <taxon>Metazoa</taxon>
        <taxon>Ecdysozoa</taxon>
        <taxon>Arthropoda</taxon>
        <taxon>Crustacea</taxon>
        <taxon>Multicrustacea</taxon>
        <taxon>Malacostraca</taxon>
        <taxon>Eumalacostraca</taxon>
        <taxon>Eucarida</taxon>
        <taxon>Decapoda</taxon>
        <taxon>Pleocyemata</taxon>
        <taxon>Brachyura</taxon>
        <taxon>Eubrachyura</taxon>
        <taxon>Portunoidea</taxon>
        <taxon>Portunidae</taxon>
        <taxon>Portuninae</taxon>
        <taxon>Portunus</taxon>
    </lineage>
</organism>
<keyword evidence="2" id="KW-1185">Reference proteome</keyword>
<comment type="caution">
    <text evidence="1">The sequence shown here is derived from an EMBL/GenBank/DDBJ whole genome shotgun (WGS) entry which is preliminary data.</text>
</comment>
<evidence type="ECO:0000313" key="1">
    <source>
        <dbReference type="EMBL" id="MPC34279.1"/>
    </source>
</evidence>
<proteinExistence type="predicted"/>
<sequence length="72" mass="7466">MTHSRKVNLLARHRLPGIVSPGTAFNADTSMQESLGRAHLALVSSRPSTLTAGCMAQMAPSSAGIKSSTTVT</sequence>
<dbReference type="EMBL" id="VSRR010003020">
    <property type="protein sequence ID" value="MPC34279.1"/>
    <property type="molecule type" value="Genomic_DNA"/>
</dbReference>